<dbReference type="PROSITE" id="PS50949">
    <property type="entry name" value="HTH_GNTR"/>
    <property type="match status" value="1"/>
</dbReference>
<comment type="caution">
    <text evidence="5">The sequence shown here is derived from an EMBL/GenBank/DDBJ whole genome shotgun (WGS) entry which is preliminary data.</text>
</comment>
<dbReference type="PANTHER" id="PTHR44846:SF17">
    <property type="entry name" value="GNTR-FAMILY TRANSCRIPTIONAL REGULATOR"/>
    <property type="match status" value="1"/>
</dbReference>
<evidence type="ECO:0000256" key="2">
    <source>
        <dbReference type="ARBA" id="ARBA00023125"/>
    </source>
</evidence>
<keyword evidence="2" id="KW-0238">DNA-binding</keyword>
<sequence>MAARTLDRADARPLWRQLQDDLIERLRIGEFADGFPGELALVEDYGVSRHTVRQALRKLRADGMVTAERGRQPRVSPAADIVQPLGVLYSLFSSVEGTGLAQRSVVQTIGLRADAVVADRLGLEGSTPLVHIERVRYAGDDPLAIDRVWLPAAIAEPILDADFSHTSLYTVLAERTGLRLDRGEETIRAVLPTPGERTRLGTTPDQAALSIHRLSYAGPHRVEWRHTLVRGDRFALSAETTASYRLTAR</sequence>
<reference evidence="5" key="2">
    <citation type="submission" date="2020-09" db="EMBL/GenBank/DDBJ databases">
        <authorList>
            <person name="Sun Q."/>
            <person name="Ohkuma M."/>
        </authorList>
    </citation>
    <scope>NUCLEOTIDE SEQUENCE</scope>
    <source>
        <strain evidence="5">JCM 3276</strain>
    </source>
</reference>
<evidence type="ECO:0000256" key="1">
    <source>
        <dbReference type="ARBA" id="ARBA00023015"/>
    </source>
</evidence>
<dbReference type="GO" id="GO:0003677">
    <property type="term" value="F:DNA binding"/>
    <property type="evidence" value="ECO:0007669"/>
    <property type="project" value="UniProtKB-KW"/>
</dbReference>
<keyword evidence="6" id="KW-1185">Reference proteome</keyword>
<dbReference type="SMART" id="SM00866">
    <property type="entry name" value="UTRA"/>
    <property type="match status" value="1"/>
</dbReference>
<dbReference type="Pfam" id="PF07702">
    <property type="entry name" value="UTRA"/>
    <property type="match status" value="1"/>
</dbReference>
<dbReference type="SUPFAM" id="SSF64288">
    <property type="entry name" value="Chorismate lyase-like"/>
    <property type="match status" value="1"/>
</dbReference>
<dbReference type="Pfam" id="PF00392">
    <property type="entry name" value="GntR"/>
    <property type="match status" value="1"/>
</dbReference>
<dbReference type="InterPro" id="IPR000524">
    <property type="entry name" value="Tscrpt_reg_HTH_GntR"/>
</dbReference>
<dbReference type="InterPro" id="IPR011663">
    <property type="entry name" value="UTRA"/>
</dbReference>
<dbReference type="SMART" id="SM00345">
    <property type="entry name" value="HTH_GNTR"/>
    <property type="match status" value="1"/>
</dbReference>
<dbReference type="InterPro" id="IPR036390">
    <property type="entry name" value="WH_DNA-bd_sf"/>
</dbReference>
<dbReference type="RefSeq" id="WP_189210906.1">
    <property type="nucleotide sequence ID" value="NZ_BMRB01000002.1"/>
</dbReference>
<keyword evidence="1" id="KW-0805">Transcription regulation</keyword>
<accession>A0A918GFJ8</accession>
<dbReference type="PRINTS" id="PR00035">
    <property type="entry name" value="HTHGNTR"/>
</dbReference>
<dbReference type="SUPFAM" id="SSF46785">
    <property type="entry name" value="Winged helix' DNA-binding domain"/>
    <property type="match status" value="1"/>
</dbReference>
<feature type="domain" description="HTH gntR-type" evidence="4">
    <location>
        <begin position="12"/>
        <end position="78"/>
    </location>
</feature>
<protein>
    <submittedName>
        <fullName evidence="5">HTH-type transcriptional repressor PhnF</fullName>
    </submittedName>
</protein>
<evidence type="ECO:0000313" key="5">
    <source>
        <dbReference type="EMBL" id="GGS32934.1"/>
    </source>
</evidence>
<dbReference type="EMBL" id="BMRB01000002">
    <property type="protein sequence ID" value="GGS32934.1"/>
    <property type="molecule type" value="Genomic_DNA"/>
</dbReference>
<proteinExistence type="predicted"/>
<dbReference type="InterPro" id="IPR028978">
    <property type="entry name" value="Chorismate_lyase_/UTRA_dom_sf"/>
</dbReference>
<dbReference type="AlphaFoldDB" id="A0A918GFJ8"/>
<organism evidence="5 6">
    <name type="scientific">Actinokineospora fastidiosa</name>
    <dbReference type="NCBI Taxonomy" id="1816"/>
    <lineage>
        <taxon>Bacteria</taxon>
        <taxon>Bacillati</taxon>
        <taxon>Actinomycetota</taxon>
        <taxon>Actinomycetes</taxon>
        <taxon>Pseudonocardiales</taxon>
        <taxon>Pseudonocardiaceae</taxon>
        <taxon>Actinokineospora</taxon>
    </lineage>
</organism>
<evidence type="ECO:0000259" key="4">
    <source>
        <dbReference type="PROSITE" id="PS50949"/>
    </source>
</evidence>
<dbReference type="Proteomes" id="UP000660680">
    <property type="component" value="Unassembled WGS sequence"/>
</dbReference>
<dbReference type="PANTHER" id="PTHR44846">
    <property type="entry name" value="MANNOSYL-D-GLYCERATE TRANSPORT/METABOLISM SYSTEM REPRESSOR MNGR-RELATED"/>
    <property type="match status" value="1"/>
</dbReference>
<name>A0A918GFJ8_9PSEU</name>
<dbReference type="Gene3D" id="1.10.10.10">
    <property type="entry name" value="Winged helix-like DNA-binding domain superfamily/Winged helix DNA-binding domain"/>
    <property type="match status" value="1"/>
</dbReference>
<gene>
    <name evidence="5" type="primary">phnF</name>
    <name evidence="5" type="ORF">GCM10010171_28780</name>
</gene>
<evidence type="ECO:0000256" key="3">
    <source>
        <dbReference type="ARBA" id="ARBA00023163"/>
    </source>
</evidence>
<dbReference type="GO" id="GO:0045892">
    <property type="term" value="P:negative regulation of DNA-templated transcription"/>
    <property type="evidence" value="ECO:0007669"/>
    <property type="project" value="TreeGrafter"/>
</dbReference>
<dbReference type="Gene3D" id="3.40.1410.10">
    <property type="entry name" value="Chorismate lyase-like"/>
    <property type="match status" value="1"/>
</dbReference>
<reference evidence="5" key="1">
    <citation type="journal article" date="2014" name="Int. J. Syst. Evol. Microbiol.">
        <title>Complete genome sequence of Corynebacterium casei LMG S-19264T (=DSM 44701T), isolated from a smear-ripened cheese.</title>
        <authorList>
            <consortium name="US DOE Joint Genome Institute (JGI-PGF)"/>
            <person name="Walter F."/>
            <person name="Albersmeier A."/>
            <person name="Kalinowski J."/>
            <person name="Ruckert C."/>
        </authorList>
    </citation>
    <scope>NUCLEOTIDE SEQUENCE</scope>
    <source>
        <strain evidence="5">JCM 3276</strain>
    </source>
</reference>
<dbReference type="GO" id="GO:0003700">
    <property type="term" value="F:DNA-binding transcription factor activity"/>
    <property type="evidence" value="ECO:0007669"/>
    <property type="project" value="InterPro"/>
</dbReference>
<evidence type="ECO:0000313" key="6">
    <source>
        <dbReference type="Proteomes" id="UP000660680"/>
    </source>
</evidence>
<dbReference type="CDD" id="cd07377">
    <property type="entry name" value="WHTH_GntR"/>
    <property type="match status" value="1"/>
</dbReference>
<dbReference type="InterPro" id="IPR050679">
    <property type="entry name" value="Bact_HTH_transcr_reg"/>
</dbReference>
<keyword evidence="3" id="KW-0804">Transcription</keyword>
<dbReference type="InterPro" id="IPR036388">
    <property type="entry name" value="WH-like_DNA-bd_sf"/>
</dbReference>